<accession>A0A6N4URQ7</accession>
<dbReference type="EMBL" id="AP022565">
    <property type="protein sequence ID" value="BBX26337.1"/>
    <property type="molecule type" value="Genomic_DNA"/>
</dbReference>
<gene>
    <name evidence="2" type="ORF">MALV_14620</name>
</gene>
<feature type="domain" description="SnoaL-like" evidence="1">
    <location>
        <begin position="2"/>
        <end position="120"/>
    </location>
</feature>
<reference evidence="2 3" key="1">
    <citation type="journal article" date="2019" name="Emerg. Microbes Infect.">
        <title>Comprehensive subspecies identification of 175 nontuberculous mycobacteria species based on 7547 genomic profiles.</title>
        <authorList>
            <person name="Matsumoto Y."/>
            <person name="Kinjo T."/>
            <person name="Motooka D."/>
            <person name="Nabeya D."/>
            <person name="Jung N."/>
            <person name="Uechi K."/>
            <person name="Horii T."/>
            <person name="Iida T."/>
            <person name="Fujita J."/>
            <person name="Nakamura S."/>
        </authorList>
    </citation>
    <scope>NUCLEOTIDE SEQUENCE [LARGE SCALE GENOMIC DNA]</scope>
    <source>
        <strain evidence="2 3">JCM 12272</strain>
    </source>
</reference>
<name>A0A6N4URQ7_9MYCO</name>
<dbReference type="AlphaFoldDB" id="A0A6N4URQ7"/>
<dbReference type="Gene3D" id="3.10.450.50">
    <property type="match status" value="1"/>
</dbReference>
<dbReference type="InterPro" id="IPR032710">
    <property type="entry name" value="NTF2-like_dom_sf"/>
</dbReference>
<dbReference type="KEGG" id="malv:MALV_14620"/>
<dbReference type="SUPFAM" id="SSF54427">
    <property type="entry name" value="NTF2-like"/>
    <property type="match status" value="1"/>
</dbReference>
<dbReference type="InterPro" id="IPR037401">
    <property type="entry name" value="SnoaL-like"/>
</dbReference>
<evidence type="ECO:0000313" key="2">
    <source>
        <dbReference type="EMBL" id="BBX26337.1"/>
    </source>
</evidence>
<dbReference type="Pfam" id="PF13577">
    <property type="entry name" value="SnoaL_4"/>
    <property type="match status" value="1"/>
</dbReference>
<dbReference type="RefSeq" id="WP_163662421.1">
    <property type="nucleotide sequence ID" value="NZ_AP022565.1"/>
</dbReference>
<organism evidence="2 3">
    <name type="scientific">Mycolicibacterium alvei</name>
    <dbReference type="NCBI Taxonomy" id="67081"/>
    <lineage>
        <taxon>Bacteria</taxon>
        <taxon>Bacillati</taxon>
        <taxon>Actinomycetota</taxon>
        <taxon>Actinomycetes</taxon>
        <taxon>Mycobacteriales</taxon>
        <taxon>Mycobacteriaceae</taxon>
        <taxon>Mycolicibacterium</taxon>
    </lineage>
</organism>
<evidence type="ECO:0000259" key="1">
    <source>
        <dbReference type="Pfam" id="PF13577"/>
    </source>
</evidence>
<proteinExistence type="predicted"/>
<protein>
    <submittedName>
        <fullName evidence="2">Polyketide cyclase</fullName>
    </submittedName>
</protein>
<dbReference type="Proteomes" id="UP000466906">
    <property type="component" value="Chromosome"/>
</dbReference>
<keyword evidence="3" id="KW-1185">Reference proteome</keyword>
<evidence type="ECO:0000313" key="3">
    <source>
        <dbReference type="Proteomes" id="UP000466906"/>
    </source>
</evidence>
<sequence length="127" mass="14506">MDELRISNLLTRYAYAVDSQDWDLYRSVFTDDAHVDYSAAGMVTGSIDQAVEFLRPQQAAIGMGMHYVTNVESHISGDTADVIAMWFSAVQLPGITETRFFGGRWRHDMVRTDDGWRSRKLVLEVIW</sequence>